<dbReference type="PANTHER" id="PTHR43124">
    <property type="entry name" value="PURINE EFFLUX PUMP PBUE"/>
    <property type="match status" value="1"/>
</dbReference>
<dbReference type="InterPro" id="IPR029058">
    <property type="entry name" value="AB_hydrolase_fold"/>
</dbReference>
<evidence type="ECO:0000259" key="7">
    <source>
        <dbReference type="PROSITE" id="PS50850"/>
    </source>
</evidence>
<evidence type="ECO:0000256" key="5">
    <source>
        <dbReference type="ARBA" id="ARBA00023136"/>
    </source>
</evidence>
<keyword evidence="9" id="KW-1185">Reference proteome</keyword>
<dbReference type="Gene3D" id="1.20.1250.20">
    <property type="entry name" value="MFS general substrate transporter like domains"/>
    <property type="match status" value="2"/>
</dbReference>
<keyword evidence="2" id="KW-1003">Cell membrane</keyword>
<feature type="transmembrane region" description="Helical" evidence="6">
    <location>
        <begin position="221"/>
        <end position="242"/>
    </location>
</feature>
<keyword evidence="3 6" id="KW-0812">Transmembrane</keyword>
<reference evidence="8 9" key="1">
    <citation type="submission" date="2024-07" db="EMBL/GenBank/DDBJ databases">
        <title>Genomic Encyclopedia of Type Strains, Phase V (KMG-V): Genome sequencing to study the core and pangenomes of soil and plant-associated prokaryotes.</title>
        <authorList>
            <person name="Whitman W."/>
        </authorList>
    </citation>
    <scope>NUCLEOTIDE SEQUENCE [LARGE SCALE GENOMIC DNA]</scope>
    <source>
        <strain evidence="8 9">USDA 222</strain>
    </source>
</reference>
<comment type="caution">
    <text evidence="8">The sequence shown here is derived from an EMBL/GenBank/DDBJ whole genome shotgun (WGS) entry which is preliminary data.</text>
</comment>
<feature type="transmembrane region" description="Helical" evidence="6">
    <location>
        <begin position="248"/>
        <end position="267"/>
    </location>
</feature>
<dbReference type="InterPro" id="IPR050189">
    <property type="entry name" value="MFS_Efflux_Transporters"/>
</dbReference>
<protein>
    <submittedName>
        <fullName evidence="8">MFS family permease</fullName>
    </submittedName>
</protein>
<dbReference type="PROSITE" id="PS50850">
    <property type="entry name" value="MFS"/>
    <property type="match status" value="1"/>
</dbReference>
<feature type="domain" description="Major facilitator superfamily (MFS) profile" evidence="7">
    <location>
        <begin position="93"/>
        <end position="489"/>
    </location>
</feature>
<dbReference type="InterPro" id="IPR036259">
    <property type="entry name" value="MFS_trans_sf"/>
</dbReference>
<sequence>MPYIDAAGVNLYFEEAGEGHPIIFLHELGSDSREWETQVRYFSRAYRCITFNARGYAPSDVPDDPTLYGWELAVNDIAAVMRGLVVEHAHLVGLSMGGYAALQFGLRRTINALVAAPLTLELGLDAGDLGLLTSVYFLTFAAAQIPVGILLDRYGPRLIQSVLLVAAAVGAALFATSDNLLMLLLGRALLGLGVAASLTAGLKALVLWFPNDRLPFLNGLMVMLGALGAVTATSPAQLLLAWVGWRTLFALFAVVTAGCSAMIYLLVPESASATPVLRGTAMASLKKIYTDPHFWRLAPLSATSVGTAWALQGLWAAQWFTDVEGLDRAALVQHLFVMAVALSLGALLLGVLADRLRRYGIGTEALLAVVGLLFIAVQLAIILRWPLSSYVLWAAVAAVGAATVLSYVLLASYFPKELAGRANAALNVLHIGGAFVLQYATGVVLEHWTPQAGHYPEIAYQTAFISNLVLQIIAWVWFAFRWVLRPPALGSAIRSASVGGGGGSAFRYCGTITASTGAILCDTAATSVRQPIMLDATSSFAVPA</sequence>
<evidence type="ECO:0000256" key="6">
    <source>
        <dbReference type="SAM" id="Phobius"/>
    </source>
</evidence>
<dbReference type="EMBL" id="JBGBZN010000002">
    <property type="protein sequence ID" value="MEY9472145.1"/>
    <property type="molecule type" value="Genomic_DNA"/>
</dbReference>
<dbReference type="RefSeq" id="WP_271526997.1">
    <property type="nucleotide sequence ID" value="NZ_JBGBYD010000002.1"/>
</dbReference>
<comment type="subcellular location">
    <subcellularLocation>
        <location evidence="1">Cell membrane</location>
        <topology evidence="1">Multi-pass membrane protein</topology>
    </subcellularLocation>
</comment>
<evidence type="ECO:0000256" key="2">
    <source>
        <dbReference type="ARBA" id="ARBA00022475"/>
    </source>
</evidence>
<evidence type="ECO:0000256" key="3">
    <source>
        <dbReference type="ARBA" id="ARBA00022692"/>
    </source>
</evidence>
<evidence type="ECO:0000313" key="8">
    <source>
        <dbReference type="EMBL" id="MEY9472145.1"/>
    </source>
</evidence>
<feature type="transmembrane region" description="Helical" evidence="6">
    <location>
        <begin position="129"/>
        <end position="151"/>
    </location>
</feature>
<name>A0ABV4GM62_9BRAD</name>
<proteinExistence type="predicted"/>
<dbReference type="Proteomes" id="UP001565474">
    <property type="component" value="Unassembled WGS sequence"/>
</dbReference>
<dbReference type="SUPFAM" id="SSF103473">
    <property type="entry name" value="MFS general substrate transporter"/>
    <property type="match status" value="1"/>
</dbReference>
<feature type="transmembrane region" description="Helical" evidence="6">
    <location>
        <begin position="188"/>
        <end position="209"/>
    </location>
</feature>
<evidence type="ECO:0000313" key="9">
    <source>
        <dbReference type="Proteomes" id="UP001565474"/>
    </source>
</evidence>
<feature type="transmembrane region" description="Helical" evidence="6">
    <location>
        <begin position="391"/>
        <end position="414"/>
    </location>
</feature>
<feature type="transmembrane region" description="Helical" evidence="6">
    <location>
        <begin position="158"/>
        <end position="176"/>
    </location>
</feature>
<accession>A0ABV4GM62</accession>
<dbReference type="PANTHER" id="PTHR43124:SF3">
    <property type="entry name" value="CHLORAMPHENICOL EFFLUX PUMP RV0191"/>
    <property type="match status" value="1"/>
</dbReference>
<keyword evidence="5 6" id="KW-0472">Membrane</keyword>
<gene>
    <name evidence="8" type="ORF">ABH992_004544</name>
</gene>
<dbReference type="Gene3D" id="3.40.50.1820">
    <property type="entry name" value="alpha/beta hydrolase"/>
    <property type="match status" value="1"/>
</dbReference>
<feature type="transmembrane region" description="Helical" evidence="6">
    <location>
        <begin position="365"/>
        <end position="385"/>
    </location>
</feature>
<dbReference type="InterPro" id="IPR020846">
    <property type="entry name" value="MFS_dom"/>
</dbReference>
<feature type="transmembrane region" description="Helical" evidence="6">
    <location>
        <begin position="426"/>
        <end position="445"/>
    </location>
</feature>
<feature type="transmembrane region" description="Helical" evidence="6">
    <location>
        <begin position="331"/>
        <end position="353"/>
    </location>
</feature>
<keyword evidence="4 6" id="KW-1133">Transmembrane helix</keyword>
<feature type="transmembrane region" description="Helical" evidence="6">
    <location>
        <begin position="294"/>
        <end position="311"/>
    </location>
</feature>
<evidence type="ECO:0000256" key="4">
    <source>
        <dbReference type="ARBA" id="ARBA00022989"/>
    </source>
</evidence>
<organism evidence="8 9">
    <name type="scientific">Bradyrhizobium yuanmingense</name>
    <dbReference type="NCBI Taxonomy" id="108015"/>
    <lineage>
        <taxon>Bacteria</taxon>
        <taxon>Pseudomonadati</taxon>
        <taxon>Pseudomonadota</taxon>
        <taxon>Alphaproteobacteria</taxon>
        <taxon>Hyphomicrobiales</taxon>
        <taxon>Nitrobacteraceae</taxon>
        <taxon>Bradyrhizobium</taxon>
    </lineage>
</organism>
<feature type="transmembrane region" description="Helical" evidence="6">
    <location>
        <begin position="465"/>
        <end position="484"/>
    </location>
</feature>
<dbReference type="SUPFAM" id="SSF53474">
    <property type="entry name" value="alpha/beta-Hydrolases"/>
    <property type="match status" value="1"/>
</dbReference>
<dbReference type="InterPro" id="IPR011701">
    <property type="entry name" value="MFS"/>
</dbReference>
<evidence type="ECO:0000256" key="1">
    <source>
        <dbReference type="ARBA" id="ARBA00004651"/>
    </source>
</evidence>
<dbReference type="Pfam" id="PF07690">
    <property type="entry name" value="MFS_1"/>
    <property type="match status" value="1"/>
</dbReference>